<dbReference type="InParanoid" id="D7FVM0"/>
<dbReference type="Proteomes" id="UP000002630">
    <property type="component" value="Unassembled WGS sequence"/>
</dbReference>
<feature type="compositionally biased region" description="Gly residues" evidence="5">
    <location>
        <begin position="34"/>
        <end position="45"/>
    </location>
</feature>
<comment type="similarity">
    <text evidence="4">Belongs to the cyclin family.</text>
</comment>
<keyword evidence="2 4" id="KW-0195">Cyclin</keyword>
<dbReference type="InterPro" id="IPR004367">
    <property type="entry name" value="Cyclin_C-dom"/>
</dbReference>
<dbReference type="PROSITE" id="PS00292">
    <property type="entry name" value="CYCLINS"/>
    <property type="match status" value="1"/>
</dbReference>
<feature type="domain" description="Cyclin C-terminal" evidence="7">
    <location>
        <begin position="291"/>
        <end position="411"/>
    </location>
</feature>
<evidence type="ECO:0000256" key="2">
    <source>
        <dbReference type="ARBA" id="ARBA00023127"/>
    </source>
</evidence>
<dbReference type="SUPFAM" id="SSF47954">
    <property type="entry name" value="Cyclin-like"/>
    <property type="match status" value="2"/>
</dbReference>
<keyword evidence="3" id="KW-0131">Cell cycle</keyword>
<dbReference type="GO" id="GO:0051301">
    <property type="term" value="P:cell division"/>
    <property type="evidence" value="ECO:0007669"/>
    <property type="project" value="UniProtKB-KW"/>
</dbReference>
<keyword evidence="9" id="KW-1185">Reference proteome</keyword>
<evidence type="ECO:0000313" key="8">
    <source>
        <dbReference type="EMBL" id="CBJ31941.1"/>
    </source>
</evidence>
<dbReference type="FunFam" id="1.10.472.10:FF:000001">
    <property type="entry name" value="G2/mitotic-specific cyclin"/>
    <property type="match status" value="1"/>
</dbReference>
<dbReference type="InterPro" id="IPR006671">
    <property type="entry name" value="Cyclin_N"/>
</dbReference>
<dbReference type="SMART" id="SM01332">
    <property type="entry name" value="Cyclin_C"/>
    <property type="match status" value="1"/>
</dbReference>
<dbReference type="STRING" id="2880.D7FVM0"/>
<protein>
    <submittedName>
        <fullName evidence="8">Cyclin B2</fullName>
    </submittedName>
</protein>
<dbReference type="OrthoDB" id="5590282at2759"/>
<dbReference type="Pfam" id="PF02984">
    <property type="entry name" value="Cyclin_C"/>
    <property type="match status" value="1"/>
</dbReference>
<feature type="domain" description="Cyclin-like" evidence="6">
    <location>
        <begin position="198"/>
        <end position="282"/>
    </location>
</feature>
<dbReference type="GO" id="GO:0044772">
    <property type="term" value="P:mitotic cell cycle phase transition"/>
    <property type="evidence" value="ECO:0007669"/>
    <property type="project" value="InterPro"/>
</dbReference>
<evidence type="ECO:0000259" key="6">
    <source>
        <dbReference type="SMART" id="SM00385"/>
    </source>
</evidence>
<reference evidence="8 9" key="1">
    <citation type="journal article" date="2010" name="Nature">
        <title>The Ectocarpus genome and the independent evolution of multicellularity in brown algae.</title>
        <authorList>
            <person name="Cock J.M."/>
            <person name="Sterck L."/>
            <person name="Rouze P."/>
            <person name="Scornet D."/>
            <person name="Allen A.E."/>
            <person name="Amoutzias G."/>
            <person name="Anthouard V."/>
            <person name="Artiguenave F."/>
            <person name="Aury J.M."/>
            <person name="Badger J.H."/>
            <person name="Beszteri B."/>
            <person name="Billiau K."/>
            <person name="Bonnet E."/>
            <person name="Bothwell J.H."/>
            <person name="Bowler C."/>
            <person name="Boyen C."/>
            <person name="Brownlee C."/>
            <person name="Carrano C.J."/>
            <person name="Charrier B."/>
            <person name="Cho G.Y."/>
            <person name="Coelho S.M."/>
            <person name="Collen J."/>
            <person name="Corre E."/>
            <person name="Da Silva C."/>
            <person name="Delage L."/>
            <person name="Delaroque N."/>
            <person name="Dittami S.M."/>
            <person name="Doulbeau S."/>
            <person name="Elias M."/>
            <person name="Farnham G."/>
            <person name="Gachon C.M."/>
            <person name="Gschloessl B."/>
            <person name="Heesch S."/>
            <person name="Jabbari K."/>
            <person name="Jubin C."/>
            <person name="Kawai H."/>
            <person name="Kimura K."/>
            <person name="Kloareg B."/>
            <person name="Kupper F.C."/>
            <person name="Lang D."/>
            <person name="Le Bail A."/>
            <person name="Leblanc C."/>
            <person name="Lerouge P."/>
            <person name="Lohr M."/>
            <person name="Lopez P.J."/>
            <person name="Martens C."/>
            <person name="Maumus F."/>
            <person name="Michel G."/>
            <person name="Miranda-Saavedra D."/>
            <person name="Morales J."/>
            <person name="Moreau H."/>
            <person name="Motomura T."/>
            <person name="Nagasato C."/>
            <person name="Napoli C.A."/>
            <person name="Nelson D.R."/>
            <person name="Nyvall-Collen P."/>
            <person name="Peters A.F."/>
            <person name="Pommier C."/>
            <person name="Potin P."/>
            <person name="Poulain J."/>
            <person name="Quesneville H."/>
            <person name="Read B."/>
            <person name="Rensing S.A."/>
            <person name="Ritter A."/>
            <person name="Rousvoal S."/>
            <person name="Samanta M."/>
            <person name="Samson G."/>
            <person name="Schroeder D.C."/>
            <person name="Segurens B."/>
            <person name="Strittmatter M."/>
            <person name="Tonon T."/>
            <person name="Tregear J.W."/>
            <person name="Valentin K."/>
            <person name="von Dassow P."/>
            <person name="Yamagishi T."/>
            <person name="Van de Peer Y."/>
            <person name="Wincker P."/>
        </authorList>
    </citation>
    <scope>NUCLEOTIDE SEQUENCE [LARGE SCALE GENOMIC DNA]</scope>
    <source>
        <strain evidence="9">Ec32 / CCAP1310/4</strain>
    </source>
</reference>
<feature type="region of interest" description="Disordered" evidence="5">
    <location>
        <begin position="121"/>
        <end position="153"/>
    </location>
</feature>
<dbReference type="PANTHER" id="PTHR10177">
    <property type="entry name" value="CYCLINS"/>
    <property type="match status" value="1"/>
</dbReference>
<evidence type="ECO:0000259" key="7">
    <source>
        <dbReference type="SMART" id="SM01332"/>
    </source>
</evidence>
<gene>
    <name evidence="8" type="primary">cycB2</name>
    <name evidence="8" type="ORF">Esi_0295_0026</name>
</gene>
<dbReference type="InterPro" id="IPR036915">
    <property type="entry name" value="Cyclin-like_sf"/>
</dbReference>
<dbReference type="GO" id="GO:0016538">
    <property type="term" value="F:cyclin-dependent protein serine/threonine kinase regulator activity"/>
    <property type="evidence" value="ECO:0007669"/>
    <property type="project" value="InterPro"/>
</dbReference>
<feature type="compositionally biased region" description="Low complexity" evidence="5">
    <location>
        <begin position="121"/>
        <end position="133"/>
    </location>
</feature>
<proteinExistence type="inferred from homology"/>
<evidence type="ECO:0000256" key="4">
    <source>
        <dbReference type="RuleBase" id="RU000383"/>
    </source>
</evidence>
<organism evidence="8 9">
    <name type="scientific">Ectocarpus siliculosus</name>
    <name type="common">Brown alga</name>
    <name type="synonym">Conferva siliculosa</name>
    <dbReference type="NCBI Taxonomy" id="2880"/>
    <lineage>
        <taxon>Eukaryota</taxon>
        <taxon>Sar</taxon>
        <taxon>Stramenopiles</taxon>
        <taxon>Ochrophyta</taxon>
        <taxon>PX clade</taxon>
        <taxon>Phaeophyceae</taxon>
        <taxon>Ectocarpales</taxon>
        <taxon>Ectocarpaceae</taxon>
        <taxon>Ectocarpus</taxon>
    </lineage>
</organism>
<dbReference type="EMBL" id="FN649760">
    <property type="protein sequence ID" value="CBJ31941.1"/>
    <property type="molecule type" value="Genomic_DNA"/>
</dbReference>
<feature type="region of interest" description="Disordered" evidence="5">
    <location>
        <begin position="1"/>
        <end position="56"/>
    </location>
</feature>
<evidence type="ECO:0000313" key="9">
    <source>
        <dbReference type="Proteomes" id="UP000002630"/>
    </source>
</evidence>
<dbReference type="InterPro" id="IPR046965">
    <property type="entry name" value="Cyclin_A/B-like"/>
</dbReference>
<dbReference type="InterPro" id="IPR048258">
    <property type="entry name" value="Cyclins_cyclin-box"/>
</dbReference>
<name>D7FVM0_ECTSI</name>
<feature type="domain" description="Cyclin-like" evidence="6">
    <location>
        <begin position="295"/>
        <end position="376"/>
    </location>
</feature>
<evidence type="ECO:0000256" key="5">
    <source>
        <dbReference type="SAM" id="MobiDB-lite"/>
    </source>
</evidence>
<sequence length="413" mass="44731">MHTRRNTAVQENAGFGMDENAKPSDLGAAAGKAALGGGAKKGLGGVQTRRGLRDITNKAEEAVAEGAGKGGKKPGARVASASVGSADTGAAAPAAPAAASLAVASSSSSSSSAAVTQTTAPAAPAAVASAPASRPIRTASRTPTDIDQRDADEPLAVTEYVEDLYVFLREREIATKVDRGYMDSQPNVNERMRSILIDWLVEVHLKFKLVPDTLYLTVYLIDKYLELETVTRQNLQLVGVTAMLLASKYEEIYPPQIRDLVFITDRAYNRDQILEMESTMANALQFRLTVPTIYCFLLRYLKAAHADKKIVQLSCYVAERMLQEVSMLDYLPSVVACCAIYVARKNMGRTCWSPTLEKYTKYRVEDLMPCLGEISRVLKQEGGDLEAVKKKFSSSKFGSVATMKVNVLPDDSP</sequence>
<dbReference type="Gene3D" id="1.10.472.10">
    <property type="entry name" value="Cyclin-like"/>
    <property type="match status" value="2"/>
</dbReference>
<evidence type="ECO:0000256" key="3">
    <source>
        <dbReference type="ARBA" id="ARBA00023306"/>
    </source>
</evidence>
<dbReference type="SMART" id="SM00385">
    <property type="entry name" value="CYCLIN"/>
    <property type="match status" value="2"/>
</dbReference>
<dbReference type="eggNOG" id="KOG0653">
    <property type="taxonomic scope" value="Eukaryota"/>
</dbReference>
<dbReference type="PIRSF" id="PIRSF001771">
    <property type="entry name" value="Cyclin_A_B_D_E"/>
    <property type="match status" value="1"/>
</dbReference>
<dbReference type="AlphaFoldDB" id="D7FVM0"/>
<feature type="compositionally biased region" description="Polar residues" evidence="5">
    <location>
        <begin position="1"/>
        <end position="10"/>
    </location>
</feature>
<evidence type="ECO:0000256" key="1">
    <source>
        <dbReference type="ARBA" id="ARBA00022618"/>
    </source>
</evidence>
<accession>D7FVM0</accession>
<dbReference type="Pfam" id="PF00134">
    <property type="entry name" value="Cyclin_N"/>
    <property type="match status" value="1"/>
</dbReference>
<dbReference type="InterPro" id="IPR013763">
    <property type="entry name" value="Cyclin-like_dom"/>
</dbReference>
<keyword evidence="1" id="KW-0132">Cell division</keyword>
<dbReference type="InterPro" id="IPR039361">
    <property type="entry name" value="Cyclin"/>
</dbReference>